<evidence type="ECO:0000259" key="1">
    <source>
        <dbReference type="Pfam" id="PF13338"/>
    </source>
</evidence>
<keyword evidence="3" id="KW-1185">Reference proteome</keyword>
<protein>
    <recommendedName>
        <fullName evidence="1">AbiEi antitoxin N-terminal domain-containing protein</fullName>
    </recommendedName>
</protein>
<dbReference type="Pfam" id="PF13338">
    <property type="entry name" value="AbiEi_4"/>
    <property type="match status" value="1"/>
</dbReference>
<sequence length="329" mass="36126">MDLQGYLPARAQHGLITHGQALDAGLQPRDVARLVACGEWVRLRKGVYADGEAYAAAEPFREAPMLRMRAVVLAVAAEPVFTHDSAAIVHRLGVPDARTSAPHVARTSHRATRTTGGIITHGAPFADRQVIRTDGFLVLDAARTALDMTRLHGLWPGMAACDAALRQGITRAELERAAEPMRGWPHKRRIDRAVELADPGAESYLESLARGLVIELGVGTPQTQFGITDGNRRAWCDMRVGRHVFEVDGLIKYDDDPEGSLLDEKLRQDFVSGFKLGASRITHHDCFAGRRAALQRLGREFDDTCRRFGTSIDDLAPYILPRSARVRAG</sequence>
<dbReference type="OrthoDB" id="5517693at2"/>
<name>A0A4Q2S706_9ACTN</name>
<dbReference type="RefSeq" id="WP_129456944.1">
    <property type="nucleotide sequence ID" value="NZ_JACXYX010000025.1"/>
</dbReference>
<evidence type="ECO:0000313" key="2">
    <source>
        <dbReference type="EMBL" id="RYB97403.1"/>
    </source>
</evidence>
<feature type="domain" description="AbiEi antitoxin N-terminal" evidence="1">
    <location>
        <begin position="9"/>
        <end position="49"/>
    </location>
</feature>
<organism evidence="2 3">
    <name type="scientific">Nocardioides ganghwensis</name>
    <dbReference type="NCBI Taxonomy" id="252230"/>
    <lineage>
        <taxon>Bacteria</taxon>
        <taxon>Bacillati</taxon>
        <taxon>Actinomycetota</taxon>
        <taxon>Actinomycetes</taxon>
        <taxon>Propionibacteriales</taxon>
        <taxon>Nocardioidaceae</taxon>
        <taxon>Nocardioides</taxon>
    </lineage>
</organism>
<dbReference type="AlphaFoldDB" id="A0A4Q2S706"/>
<reference evidence="2 3" key="1">
    <citation type="submission" date="2019-01" db="EMBL/GenBank/DDBJ databases">
        <title>Novel species of Nocardioides.</title>
        <authorList>
            <person name="Liu Q."/>
            <person name="Xin Y.-H."/>
        </authorList>
    </citation>
    <scope>NUCLEOTIDE SEQUENCE [LARGE SCALE GENOMIC DNA]</scope>
    <source>
        <strain evidence="2 3">CGMCC 4.6875</strain>
    </source>
</reference>
<accession>A0A4Q2S706</accession>
<dbReference type="EMBL" id="SDWU01000030">
    <property type="protein sequence ID" value="RYB97403.1"/>
    <property type="molecule type" value="Genomic_DNA"/>
</dbReference>
<dbReference type="InterPro" id="IPR025159">
    <property type="entry name" value="AbiEi_N"/>
</dbReference>
<evidence type="ECO:0000313" key="3">
    <source>
        <dbReference type="Proteomes" id="UP000293291"/>
    </source>
</evidence>
<comment type="caution">
    <text evidence="2">The sequence shown here is derived from an EMBL/GenBank/DDBJ whole genome shotgun (WGS) entry which is preliminary data.</text>
</comment>
<gene>
    <name evidence="2" type="ORF">EUA07_19955</name>
</gene>
<dbReference type="Proteomes" id="UP000293291">
    <property type="component" value="Unassembled WGS sequence"/>
</dbReference>
<proteinExistence type="predicted"/>